<evidence type="ECO:0000256" key="1">
    <source>
        <dbReference type="ARBA" id="ARBA00022642"/>
    </source>
</evidence>
<evidence type="ECO:0000256" key="3">
    <source>
        <dbReference type="ARBA" id="ARBA00022898"/>
    </source>
</evidence>
<comment type="subcellular location">
    <subcellularLocation>
        <location evidence="4 5">Cytoplasm</location>
    </subcellularLocation>
</comment>
<comment type="caution">
    <text evidence="6">The sequence shown here is derived from an EMBL/GenBank/DDBJ whole genome shotgun (WGS) entry which is preliminary data.</text>
</comment>
<organism evidence="6 7">
    <name type="scientific">Wallemia hederae</name>
    <dbReference type="NCBI Taxonomy" id="1540922"/>
    <lineage>
        <taxon>Eukaryota</taxon>
        <taxon>Fungi</taxon>
        <taxon>Dikarya</taxon>
        <taxon>Basidiomycota</taxon>
        <taxon>Wallemiomycotina</taxon>
        <taxon>Wallemiomycetes</taxon>
        <taxon>Wallemiales</taxon>
        <taxon>Wallemiaceae</taxon>
        <taxon>Wallemia</taxon>
    </lineage>
</organism>
<dbReference type="EC" id="3.7.1.3" evidence="4 5"/>
<comment type="function">
    <text evidence="4 5">Catalyzes the cleavage of L-kynurenine (L-Kyn) and L-3-hydroxykynurenine (L-3OHKyn) into anthranilic acid (AA) and 3-hydroxyanthranilic acid (3-OHAA), respectively.</text>
</comment>
<dbReference type="UniPathway" id="UPA00253">
    <property type="reaction ID" value="UER00329"/>
</dbReference>
<comment type="pathway">
    <text evidence="4 5">Cofactor biosynthesis; NAD(+) biosynthesis; quinolinate from L-kynurenine: step 2/3.</text>
</comment>
<comment type="similarity">
    <text evidence="4 5">Belongs to the kynureninase family.</text>
</comment>
<evidence type="ECO:0000256" key="2">
    <source>
        <dbReference type="ARBA" id="ARBA00022801"/>
    </source>
</evidence>
<dbReference type="PIRSF" id="PIRSF038800">
    <property type="entry name" value="KYNU"/>
    <property type="match status" value="1"/>
</dbReference>
<feature type="binding site" evidence="4">
    <location>
        <position position="322"/>
    </location>
    <ligand>
        <name>pyridoxal 5'-phosphate</name>
        <dbReference type="ChEBI" id="CHEBI:597326"/>
    </ligand>
</feature>
<keyword evidence="2 4" id="KW-0378">Hydrolase</keyword>
<dbReference type="Pfam" id="PF22580">
    <property type="entry name" value="KYNU_C"/>
    <property type="match status" value="1"/>
</dbReference>
<accession>A0A4T0FRU9</accession>
<reference evidence="6 7" key="1">
    <citation type="submission" date="2019-03" db="EMBL/GenBank/DDBJ databases">
        <title>Sequencing 23 genomes of Wallemia ichthyophaga.</title>
        <authorList>
            <person name="Gostincar C."/>
        </authorList>
    </citation>
    <scope>NUCLEOTIDE SEQUENCE [LARGE SCALE GENOMIC DNA]</scope>
    <source>
        <strain evidence="6 7">EXF-5753</strain>
    </source>
</reference>
<dbReference type="SUPFAM" id="SSF53383">
    <property type="entry name" value="PLP-dependent transferases"/>
    <property type="match status" value="1"/>
</dbReference>
<dbReference type="InterPro" id="IPR015421">
    <property type="entry name" value="PyrdxlP-dep_Trfase_major"/>
</dbReference>
<feature type="binding site" evidence="4">
    <location>
        <begin position="149"/>
        <end position="152"/>
    </location>
    <ligand>
        <name>pyridoxal 5'-phosphate</name>
        <dbReference type="ChEBI" id="CHEBI:597326"/>
    </ligand>
</feature>
<dbReference type="OrthoDB" id="5978656at2759"/>
<dbReference type="FunFam" id="3.40.640.10:FF:000031">
    <property type="entry name" value="Kynureninase"/>
    <property type="match status" value="1"/>
</dbReference>
<dbReference type="GO" id="GO:0034354">
    <property type="term" value="P:'de novo' NAD+ biosynthetic process from L-tryptophan"/>
    <property type="evidence" value="ECO:0007669"/>
    <property type="project" value="UniProtKB-UniRule"/>
</dbReference>
<dbReference type="GO" id="GO:0030429">
    <property type="term" value="F:kynureninase activity"/>
    <property type="evidence" value="ECO:0007669"/>
    <property type="project" value="UniProtKB-UniRule"/>
</dbReference>
<dbReference type="GO" id="GO:0019441">
    <property type="term" value="P:L-tryptophan catabolic process to kynurenine"/>
    <property type="evidence" value="ECO:0007669"/>
    <property type="project" value="TreeGrafter"/>
</dbReference>
<comment type="catalytic activity">
    <reaction evidence="5">
        <text>3-hydroxy-L-kynurenine + H2O = 3-hydroxyanthranilate + L-alanine + H(+)</text>
        <dbReference type="Rhea" id="RHEA:25143"/>
        <dbReference type="ChEBI" id="CHEBI:15377"/>
        <dbReference type="ChEBI" id="CHEBI:15378"/>
        <dbReference type="ChEBI" id="CHEBI:36559"/>
        <dbReference type="ChEBI" id="CHEBI:57972"/>
        <dbReference type="ChEBI" id="CHEBI:58125"/>
        <dbReference type="EC" id="3.7.1.3"/>
    </reaction>
</comment>
<keyword evidence="4 5" id="KW-0963">Cytoplasm</keyword>
<dbReference type="Gene3D" id="3.90.1150.10">
    <property type="entry name" value="Aspartate Aminotransferase, domain 1"/>
    <property type="match status" value="1"/>
</dbReference>
<dbReference type="GO" id="GO:0043420">
    <property type="term" value="P:anthranilate metabolic process"/>
    <property type="evidence" value="ECO:0007669"/>
    <property type="project" value="UniProtKB-UniRule"/>
</dbReference>
<proteinExistence type="inferred from homology"/>
<keyword evidence="3 4" id="KW-0663">Pyridoxal phosphate</keyword>
<comment type="pathway">
    <text evidence="4 5">Amino-acid degradation; L-kynurenine degradation; L-alanine and anthranilate from L-kynurenine: step 1/1.</text>
</comment>
<dbReference type="InterPro" id="IPR015422">
    <property type="entry name" value="PyrdxlP-dep_Trfase_small"/>
</dbReference>
<dbReference type="Gene3D" id="3.40.640.10">
    <property type="entry name" value="Type I PLP-dependent aspartate aminotransferase-like (Major domain)"/>
    <property type="match status" value="1"/>
</dbReference>
<evidence type="ECO:0000313" key="6">
    <source>
        <dbReference type="EMBL" id="TIA91251.1"/>
    </source>
</evidence>
<dbReference type="InterPro" id="IPR010111">
    <property type="entry name" value="Kynureninase"/>
</dbReference>
<name>A0A4T0FRU9_9BASI</name>
<comment type="cofactor">
    <cofactor evidence="4 5">
        <name>pyridoxal 5'-phosphate</name>
        <dbReference type="ChEBI" id="CHEBI:597326"/>
    </cofactor>
</comment>
<comment type="subunit">
    <text evidence="4 5">Homodimer.</text>
</comment>
<feature type="binding site" evidence="4">
    <location>
        <position position="121"/>
    </location>
    <ligand>
        <name>pyridoxal 5'-phosphate</name>
        <dbReference type="ChEBI" id="CHEBI:597326"/>
    </ligand>
</feature>
<dbReference type="NCBIfam" id="TIGR01814">
    <property type="entry name" value="kynureninase"/>
    <property type="match status" value="1"/>
</dbReference>
<feature type="binding site" evidence="4">
    <location>
        <position position="234"/>
    </location>
    <ligand>
        <name>pyridoxal 5'-phosphate</name>
        <dbReference type="ChEBI" id="CHEBI:597326"/>
    </ligand>
</feature>
<dbReference type="GO" id="GO:0097053">
    <property type="term" value="P:L-kynurenine catabolic process"/>
    <property type="evidence" value="ECO:0007669"/>
    <property type="project" value="UniProtKB-UniRule"/>
</dbReference>
<feature type="binding site" evidence="4">
    <location>
        <position position="122"/>
    </location>
    <ligand>
        <name>pyridoxal 5'-phosphate</name>
        <dbReference type="ChEBI" id="CHEBI:597326"/>
    </ligand>
</feature>
<dbReference type="Proteomes" id="UP000310189">
    <property type="component" value="Unassembled WGS sequence"/>
</dbReference>
<feature type="binding site" evidence="4">
    <location>
        <position position="259"/>
    </location>
    <ligand>
        <name>pyridoxal 5'-phosphate</name>
        <dbReference type="ChEBI" id="CHEBI:597326"/>
    </ligand>
</feature>
<feature type="binding site" evidence="4">
    <location>
        <position position="294"/>
    </location>
    <ligand>
        <name>pyridoxal 5'-phosphate</name>
        <dbReference type="ChEBI" id="CHEBI:597326"/>
    </ligand>
</feature>
<dbReference type="AlphaFoldDB" id="A0A4T0FRU9"/>
<dbReference type="UniPathway" id="UPA00334">
    <property type="reaction ID" value="UER00455"/>
</dbReference>
<gene>
    <name evidence="4" type="primary">BNA5</name>
    <name evidence="6" type="ORF">E3P99_01184</name>
</gene>
<dbReference type="PANTHER" id="PTHR14084:SF0">
    <property type="entry name" value="KYNURENINASE"/>
    <property type="match status" value="1"/>
</dbReference>
<feature type="binding site" evidence="4">
    <location>
        <position position="237"/>
    </location>
    <ligand>
        <name>pyridoxal 5'-phosphate</name>
        <dbReference type="ChEBI" id="CHEBI:597326"/>
    </ligand>
</feature>
<keyword evidence="7" id="KW-1185">Reference proteome</keyword>
<dbReference type="EMBL" id="SPNW01000013">
    <property type="protein sequence ID" value="TIA91251.1"/>
    <property type="molecule type" value="Genomic_DNA"/>
</dbReference>
<feature type="modified residue" description="N6-(pyridoxal phosphate)lysine" evidence="4">
    <location>
        <position position="260"/>
    </location>
</feature>
<dbReference type="InterPro" id="IPR015424">
    <property type="entry name" value="PyrdxlP-dep_Trfase"/>
</dbReference>
<protein>
    <recommendedName>
        <fullName evidence="4 5">Kynureninase</fullName>
        <ecNumber evidence="4 5">3.7.1.3</ecNumber>
    </recommendedName>
    <alternativeName>
        <fullName evidence="4">Biosynthesis of nicotinic acid protein 5</fullName>
    </alternativeName>
    <alternativeName>
        <fullName evidence="4">L-kynurenine hydrolase</fullName>
    </alternativeName>
</protein>
<dbReference type="GO" id="GO:0030170">
    <property type="term" value="F:pyridoxal phosphate binding"/>
    <property type="evidence" value="ECO:0007669"/>
    <property type="project" value="UniProtKB-UniRule"/>
</dbReference>
<dbReference type="HAMAP" id="MF_01970">
    <property type="entry name" value="Kynureninase"/>
    <property type="match status" value="1"/>
</dbReference>
<dbReference type="GO" id="GO:0019805">
    <property type="term" value="P:quinolinate biosynthetic process"/>
    <property type="evidence" value="ECO:0007669"/>
    <property type="project" value="UniProtKB-UniRule"/>
</dbReference>
<sequence>MTELREYLDKIDNSDTDVSVAEHATNLDSLDRLSQFRQEFHFPQKQGSDITYLCGNSLGLMPKRTQTLIEEELDVWKTRAVEGHFDHPYGRPWKSCDELVKASLATIVGAKTDEVVAMGQLTSNLHKLLVSFYRPTQQRYKIIFEDNAFPSDNYALQSHARLHGLDPQLTLVRVKPRQGESTIRTQDILDTISEHGDSVALVMFSGVQFYTGQLFDMASITSHAKSIGAIVGWDLAHAVGNVPLKLHEWGVDFAVWCSYKYLNSSPGGIAGIFIHESQTNERQQQMEHKRLEGWWGHDPETRFEMGPHFSPSFGASAWMVSNTPVLTLIALYASLQLFDEAGMDNLRAKSVALTGYMELLLRKSKHFTTSDNVDHKQFTIITPSNEHERGAQLSLKFNKDYMLFYNEQLQVHGVVGDDRKPKVIRLAPAPLYNTFSDVHRAVTVLNKVLDEY</sequence>
<evidence type="ECO:0000313" key="7">
    <source>
        <dbReference type="Proteomes" id="UP000310189"/>
    </source>
</evidence>
<evidence type="ECO:0000256" key="5">
    <source>
        <dbReference type="PIRNR" id="PIRNR038800"/>
    </source>
</evidence>
<keyword evidence="1 4" id="KW-0662">Pyridine nucleotide biosynthesis</keyword>
<feature type="binding site" evidence="4">
    <location>
        <position position="205"/>
    </location>
    <ligand>
        <name>pyridoxal 5'-phosphate</name>
        <dbReference type="ChEBI" id="CHEBI:597326"/>
    </ligand>
</feature>
<dbReference type="GO" id="GO:0005737">
    <property type="term" value="C:cytoplasm"/>
    <property type="evidence" value="ECO:0007669"/>
    <property type="project" value="UniProtKB-SubCell"/>
</dbReference>
<comment type="catalytic activity">
    <reaction evidence="4 5">
        <text>L-kynurenine + H2O = anthranilate + L-alanine + H(+)</text>
        <dbReference type="Rhea" id="RHEA:16813"/>
        <dbReference type="ChEBI" id="CHEBI:15377"/>
        <dbReference type="ChEBI" id="CHEBI:15378"/>
        <dbReference type="ChEBI" id="CHEBI:16567"/>
        <dbReference type="ChEBI" id="CHEBI:57959"/>
        <dbReference type="ChEBI" id="CHEBI:57972"/>
        <dbReference type="EC" id="3.7.1.3"/>
    </reaction>
</comment>
<dbReference type="PANTHER" id="PTHR14084">
    <property type="entry name" value="KYNURENINASE"/>
    <property type="match status" value="1"/>
</dbReference>
<evidence type="ECO:0000256" key="4">
    <source>
        <dbReference type="HAMAP-Rule" id="MF_03017"/>
    </source>
</evidence>